<proteinExistence type="predicted"/>
<dbReference type="EMBL" id="UZAG01001026">
    <property type="protein sequence ID" value="VDO10186.1"/>
    <property type="molecule type" value="Genomic_DNA"/>
</dbReference>
<organism evidence="3">
    <name type="scientific">Brugia timori</name>
    <dbReference type="NCBI Taxonomy" id="42155"/>
    <lineage>
        <taxon>Eukaryota</taxon>
        <taxon>Metazoa</taxon>
        <taxon>Ecdysozoa</taxon>
        <taxon>Nematoda</taxon>
        <taxon>Chromadorea</taxon>
        <taxon>Rhabditida</taxon>
        <taxon>Spirurina</taxon>
        <taxon>Spiruromorpha</taxon>
        <taxon>Filarioidea</taxon>
        <taxon>Onchocercidae</taxon>
        <taxon>Brugia</taxon>
    </lineage>
</organism>
<evidence type="ECO:0000313" key="2">
    <source>
        <dbReference type="Proteomes" id="UP000280834"/>
    </source>
</evidence>
<dbReference type="WBParaSite" id="BTMF_0000209001-mRNA-1">
    <property type="protein sequence ID" value="BTMF_0000209001-mRNA-1"/>
    <property type="gene ID" value="BTMF_0000209001"/>
</dbReference>
<keyword evidence="2" id="KW-1185">Reference proteome</keyword>
<dbReference type="AlphaFoldDB" id="A0A0R3Q6Y6"/>
<gene>
    <name evidence="1" type="ORF">BTMF_LOCUS1418</name>
</gene>
<name>A0A0R3Q6Y6_9BILA</name>
<reference evidence="3" key="1">
    <citation type="submission" date="2017-02" db="UniProtKB">
        <authorList>
            <consortium name="WormBaseParasite"/>
        </authorList>
    </citation>
    <scope>IDENTIFICATION</scope>
</reference>
<evidence type="ECO:0000313" key="1">
    <source>
        <dbReference type="EMBL" id="VDO10186.1"/>
    </source>
</evidence>
<sequence length="41" mass="4611">MAMSYAKALSPYDNKGVLGLPEVATSTVREIQFINIFFLFQ</sequence>
<reference evidence="1 2" key="2">
    <citation type="submission" date="2018-11" db="EMBL/GenBank/DDBJ databases">
        <authorList>
            <consortium name="Pathogen Informatics"/>
        </authorList>
    </citation>
    <scope>NUCLEOTIDE SEQUENCE [LARGE SCALE GENOMIC DNA]</scope>
</reference>
<dbReference type="Proteomes" id="UP000280834">
    <property type="component" value="Unassembled WGS sequence"/>
</dbReference>
<evidence type="ECO:0000313" key="3">
    <source>
        <dbReference type="WBParaSite" id="BTMF_0000209001-mRNA-1"/>
    </source>
</evidence>
<accession>A0A0R3Q6Y6</accession>
<protein>
    <submittedName>
        <fullName evidence="1 3">Uncharacterized protein</fullName>
    </submittedName>
</protein>